<proteinExistence type="predicted"/>
<dbReference type="InParanoid" id="A0A3Q2KY93"/>
<dbReference type="Ensembl" id="ENSECAT00000055207.2">
    <property type="protein sequence ID" value="ENSECAP00000029632.2"/>
    <property type="gene ID" value="ENSECAG00000033555.2"/>
</dbReference>
<reference evidence="2" key="2">
    <citation type="submission" date="2025-08" db="UniProtKB">
        <authorList>
            <consortium name="Ensembl"/>
        </authorList>
    </citation>
    <scope>IDENTIFICATION</scope>
    <source>
        <strain evidence="2">Thoroughbred</strain>
    </source>
</reference>
<dbReference type="Proteomes" id="UP000002281">
    <property type="component" value="Chromosome 16"/>
</dbReference>
<keyword evidence="3" id="KW-1185">Reference proteome</keyword>
<reference evidence="2" key="3">
    <citation type="submission" date="2025-09" db="UniProtKB">
        <authorList>
            <consortium name="Ensembl"/>
        </authorList>
    </citation>
    <scope>IDENTIFICATION</scope>
    <source>
        <strain evidence="2">Thoroughbred</strain>
    </source>
</reference>
<feature type="region of interest" description="Disordered" evidence="1">
    <location>
        <begin position="21"/>
        <end position="73"/>
    </location>
</feature>
<evidence type="ECO:0000313" key="3">
    <source>
        <dbReference type="Proteomes" id="UP000002281"/>
    </source>
</evidence>
<protein>
    <submittedName>
        <fullName evidence="2">Uncharacterized protein</fullName>
    </submittedName>
</protein>
<feature type="region of interest" description="Disordered" evidence="1">
    <location>
        <begin position="117"/>
        <end position="140"/>
    </location>
</feature>
<evidence type="ECO:0000313" key="2">
    <source>
        <dbReference type="Ensembl" id="ENSECAP00000029632.2"/>
    </source>
</evidence>
<dbReference type="GeneTree" id="ENSGT00950000186178"/>
<dbReference type="AlphaFoldDB" id="A0A3Q2KY93"/>
<dbReference type="Bgee" id="ENSECAG00000033555">
    <property type="expression patterns" value="Expressed in triceps brachii and 21 other cell types or tissues"/>
</dbReference>
<organism evidence="2 3">
    <name type="scientific">Equus caballus</name>
    <name type="common">Horse</name>
    <dbReference type="NCBI Taxonomy" id="9796"/>
    <lineage>
        <taxon>Eukaryota</taxon>
        <taxon>Metazoa</taxon>
        <taxon>Chordata</taxon>
        <taxon>Craniata</taxon>
        <taxon>Vertebrata</taxon>
        <taxon>Euteleostomi</taxon>
        <taxon>Mammalia</taxon>
        <taxon>Eutheria</taxon>
        <taxon>Laurasiatheria</taxon>
        <taxon>Perissodactyla</taxon>
        <taxon>Equidae</taxon>
        <taxon>Equus</taxon>
    </lineage>
</organism>
<dbReference type="PaxDb" id="9796-ENSECAP00000029632"/>
<name>A0A3Q2KY93_HORSE</name>
<reference evidence="2 3" key="1">
    <citation type="journal article" date="2009" name="Science">
        <title>Genome sequence, comparative analysis, and population genetics of the domestic horse.</title>
        <authorList>
            <consortium name="Broad Institute Genome Sequencing Platform"/>
            <consortium name="Broad Institute Whole Genome Assembly Team"/>
            <person name="Wade C.M."/>
            <person name="Giulotto E."/>
            <person name="Sigurdsson S."/>
            <person name="Zoli M."/>
            <person name="Gnerre S."/>
            <person name="Imsland F."/>
            <person name="Lear T.L."/>
            <person name="Adelson D.L."/>
            <person name="Bailey E."/>
            <person name="Bellone R.R."/>
            <person name="Bloecker H."/>
            <person name="Distl O."/>
            <person name="Edgar R.C."/>
            <person name="Garber M."/>
            <person name="Leeb T."/>
            <person name="Mauceli E."/>
            <person name="MacLeod J.N."/>
            <person name="Penedo M.C.T."/>
            <person name="Raison J.M."/>
            <person name="Sharpe T."/>
            <person name="Vogel J."/>
            <person name="Andersson L."/>
            <person name="Antczak D.F."/>
            <person name="Biagi T."/>
            <person name="Binns M.M."/>
            <person name="Chowdhary B.P."/>
            <person name="Coleman S.J."/>
            <person name="Della Valle G."/>
            <person name="Fryc S."/>
            <person name="Guerin G."/>
            <person name="Hasegawa T."/>
            <person name="Hill E.W."/>
            <person name="Jurka J."/>
            <person name="Kiialainen A."/>
            <person name="Lindgren G."/>
            <person name="Liu J."/>
            <person name="Magnani E."/>
            <person name="Mickelson J.R."/>
            <person name="Murray J."/>
            <person name="Nergadze S.G."/>
            <person name="Onofrio R."/>
            <person name="Pedroni S."/>
            <person name="Piras M.F."/>
            <person name="Raudsepp T."/>
            <person name="Rocchi M."/>
            <person name="Roeed K.H."/>
            <person name="Ryder O.A."/>
            <person name="Searle S."/>
            <person name="Skow L."/>
            <person name="Swinburne J.E."/>
            <person name="Syvaenen A.C."/>
            <person name="Tozaki T."/>
            <person name="Valberg S.J."/>
            <person name="Vaudin M."/>
            <person name="White J.R."/>
            <person name="Zody M.C."/>
            <person name="Lander E.S."/>
            <person name="Lindblad-Toh K."/>
        </authorList>
    </citation>
    <scope>NUCLEOTIDE SEQUENCE [LARGE SCALE GENOMIC DNA]</scope>
    <source>
        <strain evidence="2 3">Thoroughbred</strain>
    </source>
</reference>
<accession>A0A3Q2KY93</accession>
<evidence type="ECO:0000256" key="1">
    <source>
        <dbReference type="SAM" id="MobiDB-lite"/>
    </source>
</evidence>
<sequence>RAPGPPPAQRRPGDSGLARALRRQPRGCPVSAVQSGPPGNPSGCGSGRRSHSARPQPRGRGPGQPPHRCTRAPRLRAHALKPGQLALFGAQRERQGGLPVSRSLSSYCRHLRWRPSARDEETLRRPKQASPPLGAPPPDLRRHRLSASARARIQSYLILCATFIHLNF</sequence>